<dbReference type="Proteomes" id="UP000215441">
    <property type="component" value="Unassembled WGS sequence"/>
</dbReference>
<keyword evidence="3" id="KW-1185">Reference proteome</keyword>
<proteinExistence type="predicted"/>
<reference evidence="2 3" key="1">
    <citation type="submission" date="2017-07" db="EMBL/GenBank/DDBJ databases">
        <title>Acidovorax KNDSW TSA 6 genome sequence and assembly.</title>
        <authorList>
            <person name="Mayilraj S."/>
        </authorList>
    </citation>
    <scope>NUCLEOTIDE SEQUENCE [LARGE SCALE GENOMIC DNA]</scope>
    <source>
        <strain evidence="2 3">KNDSW-TSA6</strain>
    </source>
</reference>
<dbReference type="OrthoDB" id="8811393at2"/>
<name>A0A235EQS6_9BURK</name>
<dbReference type="EMBL" id="NOIG01000004">
    <property type="protein sequence ID" value="OYD51396.1"/>
    <property type="molecule type" value="Genomic_DNA"/>
</dbReference>
<evidence type="ECO:0000256" key="1">
    <source>
        <dbReference type="SAM" id="SignalP"/>
    </source>
</evidence>
<comment type="caution">
    <text evidence="2">The sequence shown here is derived from an EMBL/GenBank/DDBJ whole genome shotgun (WGS) entry which is preliminary data.</text>
</comment>
<accession>A0A235EQS6</accession>
<evidence type="ECO:0000313" key="2">
    <source>
        <dbReference type="EMBL" id="OYD51396.1"/>
    </source>
</evidence>
<dbReference type="PROSITE" id="PS51257">
    <property type="entry name" value="PROKAR_LIPOPROTEIN"/>
    <property type="match status" value="1"/>
</dbReference>
<organism evidence="2 3">
    <name type="scientific">Acidovorax kalamii</name>
    <dbReference type="NCBI Taxonomy" id="2004485"/>
    <lineage>
        <taxon>Bacteria</taxon>
        <taxon>Pseudomonadati</taxon>
        <taxon>Pseudomonadota</taxon>
        <taxon>Betaproteobacteria</taxon>
        <taxon>Burkholderiales</taxon>
        <taxon>Comamonadaceae</taxon>
        <taxon>Acidovorax</taxon>
    </lineage>
</organism>
<evidence type="ECO:0008006" key="4">
    <source>
        <dbReference type="Google" id="ProtNLM"/>
    </source>
</evidence>
<dbReference type="RefSeq" id="WP_094287455.1">
    <property type="nucleotide sequence ID" value="NZ_NOIG01000004.1"/>
</dbReference>
<feature type="chain" id="PRO_5012601899" description="Lipoprotein" evidence="1">
    <location>
        <begin position="18"/>
        <end position="145"/>
    </location>
</feature>
<sequence length="145" mass="14756">MKSSTRPALLWAAPAIAALALLSGCASTLDQRGLEQRTAQAIGRSVGQFSITDRAEETGGRINYTVNTLDGMAYRCYLYGATGFQKAMSFGQTPHSDAICTAMVASKSGSSSPAAAAPAAAPAPAARGRSAGPECNALLKAAGRC</sequence>
<evidence type="ECO:0000313" key="3">
    <source>
        <dbReference type="Proteomes" id="UP000215441"/>
    </source>
</evidence>
<gene>
    <name evidence="2" type="ORF">CBY09_06130</name>
</gene>
<keyword evidence="1" id="KW-0732">Signal</keyword>
<feature type="signal peptide" evidence="1">
    <location>
        <begin position="1"/>
        <end position="17"/>
    </location>
</feature>
<dbReference type="AlphaFoldDB" id="A0A235EQS6"/>
<protein>
    <recommendedName>
        <fullName evidence="4">Lipoprotein</fullName>
    </recommendedName>
</protein>